<evidence type="ECO:0000313" key="2">
    <source>
        <dbReference type="EMBL" id="HIR65515.1"/>
    </source>
</evidence>
<proteinExistence type="predicted"/>
<protein>
    <submittedName>
        <fullName evidence="2">Uncharacterized protein</fullName>
    </submittedName>
</protein>
<sequence>MKTPVLSAIGFAVKRPVPLINAHFFAVQFSHKNLFGAVAVNLWAVMTFNLKYFPFFQ</sequence>
<reference evidence="2" key="1">
    <citation type="submission" date="2020-10" db="EMBL/GenBank/DDBJ databases">
        <authorList>
            <person name="Gilroy R."/>
        </authorList>
    </citation>
    <scope>NUCLEOTIDE SEQUENCE</scope>
    <source>
        <strain evidence="2">CHK121-14286</strain>
    </source>
</reference>
<keyword evidence="1" id="KW-1133">Transmembrane helix</keyword>
<name>A0A9D1E361_9BACT</name>
<reference evidence="2" key="2">
    <citation type="journal article" date="2021" name="PeerJ">
        <title>Extensive microbial diversity within the chicken gut microbiome revealed by metagenomics and culture.</title>
        <authorList>
            <person name="Gilroy R."/>
            <person name="Ravi A."/>
            <person name="Getino M."/>
            <person name="Pursley I."/>
            <person name="Horton D.L."/>
            <person name="Alikhan N.F."/>
            <person name="Baker D."/>
            <person name="Gharbi K."/>
            <person name="Hall N."/>
            <person name="Watson M."/>
            <person name="Adriaenssens E.M."/>
            <person name="Foster-Nyarko E."/>
            <person name="Jarju S."/>
            <person name="Secka A."/>
            <person name="Antonio M."/>
            <person name="Oren A."/>
            <person name="Chaudhuri R.R."/>
            <person name="La Ragione R."/>
            <person name="Hildebrand F."/>
            <person name="Pallen M.J."/>
        </authorList>
    </citation>
    <scope>NUCLEOTIDE SEQUENCE</scope>
    <source>
        <strain evidence="2">CHK121-14286</strain>
    </source>
</reference>
<gene>
    <name evidence="2" type="ORF">IAC95_01295</name>
</gene>
<evidence type="ECO:0000313" key="3">
    <source>
        <dbReference type="Proteomes" id="UP000824200"/>
    </source>
</evidence>
<dbReference type="EMBL" id="DVHL01000011">
    <property type="protein sequence ID" value="HIR65515.1"/>
    <property type="molecule type" value="Genomic_DNA"/>
</dbReference>
<dbReference type="Proteomes" id="UP000824200">
    <property type="component" value="Unassembled WGS sequence"/>
</dbReference>
<dbReference type="AlphaFoldDB" id="A0A9D1E361"/>
<keyword evidence="1" id="KW-0812">Transmembrane</keyword>
<feature type="transmembrane region" description="Helical" evidence="1">
    <location>
        <begin position="34"/>
        <end position="53"/>
    </location>
</feature>
<accession>A0A9D1E361</accession>
<evidence type="ECO:0000256" key="1">
    <source>
        <dbReference type="SAM" id="Phobius"/>
    </source>
</evidence>
<comment type="caution">
    <text evidence="2">The sequence shown here is derived from an EMBL/GenBank/DDBJ whole genome shotgun (WGS) entry which is preliminary data.</text>
</comment>
<keyword evidence="1" id="KW-0472">Membrane</keyword>
<organism evidence="2 3">
    <name type="scientific">Candidatus Fimimonas gallinarum</name>
    <dbReference type="NCBI Taxonomy" id="2840821"/>
    <lineage>
        <taxon>Bacteria</taxon>
        <taxon>Pseudomonadati</taxon>
        <taxon>Myxococcota</taxon>
        <taxon>Myxococcia</taxon>
        <taxon>Myxococcales</taxon>
        <taxon>Cystobacterineae</taxon>
        <taxon>Myxococcaceae</taxon>
        <taxon>Myxococcaceae incertae sedis</taxon>
        <taxon>Candidatus Fimimonas</taxon>
    </lineage>
</organism>